<gene>
    <name evidence="1" type="ORF">FHS74_000405</name>
</gene>
<comment type="caution">
    <text evidence="1">The sequence shown here is derived from an EMBL/GenBank/DDBJ whole genome shotgun (WGS) entry which is preliminary data.</text>
</comment>
<dbReference type="Pfam" id="PF06698">
    <property type="entry name" value="DUF1192"/>
    <property type="match status" value="1"/>
</dbReference>
<dbReference type="EMBL" id="JACIIZ010000001">
    <property type="protein sequence ID" value="MBB6249872.1"/>
    <property type="molecule type" value="Genomic_DNA"/>
</dbReference>
<protein>
    <submittedName>
        <fullName evidence="1">Uncharacterized small protein (DUF1192 family)</fullName>
    </submittedName>
</protein>
<sequence length="61" mass="6667">MDTDDIAPPPSRPTGFLDISRLSVTELREYRNSLEAEIARVDDAVKAKQASLNAAAAFFKS</sequence>
<name>A0A7X0AUD4_9PROT</name>
<evidence type="ECO:0000313" key="2">
    <source>
        <dbReference type="Proteomes" id="UP000539175"/>
    </source>
</evidence>
<evidence type="ECO:0000313" key="1">
    <source>
        <dbReference type="EMBL" id="MBB6249872.1"/>
    </source>
</evidence>
<accession>A0A7X0AUD4</accession>
<proteinExistence type="predicted"/>
<dbReference type="AlphaFoldDB" id="A0A7X0AUD4"/>
<dbReference type="RefSeq" id="WP_184796969.1">
    <property type="nucleotide sequence ID" value="NZ_JACIIZ010000001.1"/>
</dbReference>
<dbReference type="InterPro" id="IPR009579">
    <property type="entry name" value="DUF1192"/>
</dbReference>
<reference evidence="1 2" key="1">
    <citation type="submission" date="2020-08" db="EMBL/GenBank/DDBJ databases">
        <title>Genomic Encyclopedia of Type Strains, Phase IV (KMG-IV): sequencing the most valuable type-strain genomes for metagenomic binning, comparative biology and taxonomic classification.</title>
        <authorList>
            <person name="Goeker M."/>
        </authorList>
    </citation>
    <scope>NUCLEOTIDE SEQUENCE [LARGE SCALE GENOMIC DNA]</scope>
    <source>
        <strain evidence="1 2">DSM 22198</strain>
    </source>
</reference>
<keyword evidence="2" id="KW-1185">Reference proteome</keyword>
<organism evidence="1 2">
    <name type="scientific">Nitrospirillum iridis</name>
    <dbReference type="NCBI Taxonomy" id="765888"/>
    <lineage>
        <taxon>Bacteria</taxon>
        <taxon>Pseudomonadati</taxon>
        <taxon>Pseudomonadota</taxon>
        <taxon>Alphaproteobacteria</taxon>
        <taxon>Rhodospirillales</taxon>
        <taxon>Azospirillaceae</taxon>
        <taxon>Nitrospirillum</taxon>
    </lineage>
</organism>
<dbReference type="Proteomes" id="UP000539175">
    <property type="component" value="Unassembled WGS sequence"/>
</dbReference>